<evidence type="ECO:0000313" key="2">
    <source>
        <dbReference type="EMBL" id="NHF62330.1"/>
    </source>
</evidence>
<dbReference type="Proteomes" id="UP000818266">
    <property type="component" value="Unassembled WGS sequence"/>
</dbReference>
<reference evidence="2 3" key="2">
    <citation type="submission" date="2020-03" db="EMBL/GenBank/DDBJ databases">
        <title>Chryseoglobus sp. isolated from a deep-sea seamount.</title>
        <authorList>
            <person name="Zhang D.-C."/>
        </authorList>
    </citation>
    <scope>NUCLEOTIDE SEQUENCE [LARGE SCALE GENOMIC DNA]</scope>
    <source>
        <strain evidence="2 3">KN1116</strain>
    </source>
</reference>
<comment type="caution">
    <text evidence="2">The sequence shown here is derived from an EMBL/GenBank/DDBJ whole genome shotgun (WGS) entry which is preliminary data.</text>
</comment>
<reference evidence="2 3" key="1">
    <citation type="submission" date="2019-06" db="EMBL/GenBank/DDBJ databases">
        <authorList>
            <person name="De-Chao Zhang Q."/>
        </authorList>
    </citation>
    <scope>NUCLEOTIDE SEQUENCE [LARGE SCALE GENOMIC DNA]</scope>
    <source>
        <strain evidence="2 3">KN1116</strain>
    </source>
</reference>
<proteinExistence type="predicted"/>
<feature type="transmembrane region" description="Helical" evidence="1">
    <location>
        <begin position="21"/>
        <end position="40"/>
    </location>
</feature>
<keyword evidence="1" id="KW-0472">Membrane</keyword>
<protein>
    <recommendedName>
        <fullName evidence="4">Integral membrane protein</fullName>
    </recommendedName>
</protein>
<keyword evidence="3" id="KW-1185">Reference proteome</keyword>
<feature type="transmembrane region" description="Helical" evidence="1">
    <location>
        <begin position="78"/>
        <end position="102"/>
    </location>
</feature>
<keyword evidence="1" id="KW-1133">Transmembrane helix</keyword>
<sequence length="147" mass="15560">MSSETRPVQTEPRPTSSGVGRVLVAVYAILALAALGRSSYQIATKFGEAPLAYSLSGLAAVVYVLATVALVARGRRWFLVAAVAITVELAGVLIVGVVSLLAPDVFPDDTVWSVFGRGYAFIPLLLPVLGLLWLRRIAAVRHAEEAS</sequence>
<feature type="transmembrane region" description="Helical" evidence="1">
    <location>
        <begin position="114"/>
        <end position="134"/>
    </location>
</feature>
<evidence type="ECO:0000256" key="1">
    <source>
        <dbReference type="SAM" id="Phobius"/>
    </source>
</evidence>
<dbReference type="RefSeq" id="WP_152583061.1">
    <property type="nucleotide sequence ID" value="NZ_VIKT02000004.1"/>
</dbReference>
<organism evidence="2 3">
    <name type="scientific">Microcella pacifica</name>
    <dbReference type="NCBI Taxonomy" id="2591847"/>
    <lineage>
        <taxon>Bacteria</taxon>
        <taxon>Bacillati</taxon>
        <taxon>Actinomycetota</taxon>
        <taxon>Actinomycetes</taxon>
        <taxon>Micrococcales</taxon>
        <taxon>Microbacteriaceae</taxon>
        <taxon>Microcella</taxon>
    </lineage>
</organism>
<evidence type="ECO:0000313" key="3">
    <source>
        <dbReference type="Proteomes" id="UP000818266"/>
    </source>
</evidence>
<name>A0A9E5MHG3_9MICO</name>
<evidence type="ECO:0008006" key="4">
    <source>
        <dbReference type="Google" id="ProtNLM"/>
    </source>
</evidence>
<dbReference type="OrthoDB" id="25997at2"/>
<keyword evidence="1" id="KW-0812">Transmembrane</keyword>
<feature type="transmembrane region" description="Helical" evidence="1">
    <location>
        <begin position="52"/>
        <end position="71"/>
    </location>
</feature>
<accession>A0A9E5MHG3</accession>
<gene>
    <name evidence="2" type="ORF">FK219_003580</name>
</gene>
<dbReference type="AlphaFoldDB" id="A0A9E5MHG3"/>
<dbReference type="EMBL" id="VIKT02000004">
    <property type="protein sequence ID" value="NHF62330.1"/>
    <property type="molecule type" value="Genomic_DNA"/>
</dbReference>